<gene>
    <name evidence="1" type="primary">Hypp8752</name>
    <name evidence="1" type="ORF">BLAG_LOCUS10936</name>
</gene>
<accession>A0A8J9ZB79</accession>
<proteinExistence type="predicted"/>
<protein>
    <submittedName>
        <fullName evidence="1">Hypp8752 protein</fullName>
    </submittedName>
</protein>
<reference evidence="1" key="1">
    <citation type="submission" date="2022-01" db="EMBL/GenBank/DDBJ databases">
        <authorList>
            <person name="Braso-Vives M."/>
        </authorList>
    </citation>
    <scope>NUCLEOTIDE SEQUENCE</scope>
</reference>
<organism evidence="1 2">
    <name type="scientific">Branchiostoma lanceolatum</name>
    <name type="common">Common lancelet</name>
    <name type="synonym">Amphioxus lanceolatum</name>
    <dbReference type="NCBI Taxonomy" id="7740"/>
    <lineage>
        <taxon>Eukaryota</taxon>
        <taxon>Metazoa</taxon>
        <taxon>Chordata</taxon>
        <taxon>Cephalochordata</taxon>
        <taxon>Leptocardii</taxon>
        <taxon>Amphioxiformes</taxon>
        <taxon>Branchiostomatidae</taxon>
        <taxon>Branchiostoma</taxon>
    </lineage>
</organism>
<evidence type="ECO:0000313" key="1">
    <source>
        <dbReference type="EMBL" id="CAH1250071.1"/>
    </source>
</evidence>
<keyword evidence="2" id="KW-1185">Reference proteome</keyword>
<sequence>MFLGERNNLGAHLLARAHTEVPVLVGGVCRTGVQYRHARHRCRLGAHLLARAHTEVPVLVGGVCRTGVQYRYVQYRHARATVRLTPGADPDIAVRCQSEPPMATASAQVTIHTTNLRKRSFQTSS</sequence>
<dbReference type="AlphaFoldDB" id="A0A8J9ZB79"/>
<dbReference type="EMBL" id="OV696703">
    <property type="protein sequence ID" value="CAH1250071.1"/>
    <property type="molecule type" value="Genomic_DNA"/>
</dbReference>
<dbReference type="Proteomes" id="UP000838412">
    <property type="component" value="Chromosome 18"/>
</dbReference>
<evidence type="ECO:0000313" key="2">
    <source>
        <dbReference type="Proteomes" id="UP000838412"/>
    </source>
</evidence>
<name>A0A8J9ZB79_BRALA</name>